<dbReference type="AlphaFoldDB" id="A0A1I2I4M8"/>
<reference evidence="1 2" key="1">
    <citation type="submission" date="2016-10" db="EMBL/GenBank/DDBJ databases">
        <authorList>
            <person name="de Groot N.N."/>
        </authorList>
    </citation>
    <scope>NUCLEOTIDE SEQUENCE [LARGE SCALE GENOMIC DNA]</scope>
    <source>
        <strain evidence="1 2">CGMCC 4.3510</strain>
    </source>
</reference>
<sequence length="375" mass="39434">MAARAKRAATAPQPLLIVGGYGVVGEHVARTLRQRHPELPIVLAGRNPEQGRALAAEIGATTAVVDVRAERPLGSLAEPPAAVLAVVSDPGDHLIVDAMRRGIPIADINRAGHAGILDVTVAVSMERPTAPVLLSGAWYAGLNALMAAAAVRELGQADRIEFAVLSSSDDKVGPDSWGFAERLAWPYYGMRDGKRTPTHPLTGRRPVRCADGNERPAALVSTLEQTTVPLTLGVPTVETRIALQSVPSLYAMIGLKRSGALRAMTRPALHGVRAALFQSSGTGDFCGLTVTAHNANRSVSIDLLDTRGQGHLSAMGAVRAAERVLARDLPPGISFPEQSAEPETDIEMLRQAGVVVRLTGFAKEFPPTPAPTATA</sequence>
<dbReference type="InterPro" id="IPR036291">
    <property type="entry name" value="NAD(P)-bd_dom_sf"/>
</dbReference>
<gene>
    <name evidence="1" type="ORF">SAMN05216251_11281</name>
</gene>
<dbReference type="STRING" id="380248.SAMN05216251_11281"/>
<name>A0A1I2I4M8_9ACTN</name>
<dbReference type="Proteomes" id="UP000199323">
    <property type="component" value="Unassembled WGS sequence"/>
</dbReference>
<dbReference type="EMBL" id="FONG01000012">
    <property type="protein sequence ID" value="SFF35461.1"/>
    <property type="molecule type" value="Genomic_DNA"/>
</dbReference>
<keyword evidence="2" id="KW-1185">Reference proteome</keyword>
<evidence type="ECO:0000313" key="1">
    <source>
        <dbReference type="EMBL" id="SFF35461.1"/>
    </source>
</evidence>
<organism evidence="1 2">
    <name type="scientific">Actinacidiphila alni</name>
    <dbReference type="NCBI Taxonomy" id="380248"/>
    <lineage>
        <taxon>Bacteria</taxon>
        <taxon>Bacillati</taxon>
        <taxon>Actinomycetota</taxon>
        <taxon>Actinomycetes</taxon>
        <taxon>Kitasatosporales</taxon>
        <taxon>Streptomycetaceae</taxon>
        <taxon>Actinacidiphila</taxon>
    </lineage>
</organism>
<proteinExistence type="predicted"/>
<dbReference type="RefSeq" id="WP_093715136.1">
    <property type="nucleotide sequence ID" value="NZ_FONG01000012.1"/>
</dbReference>
<evidence type="ECO:0000313" key="2">
    <source>
        <dbReference type="Proteomes" id="UP000199323"/>
    </source>
</evidence>
<dbReference type="SUPFAM" id="SSF51735">
    <property type="entry name" value="NAD(P)-binding Rossmann-fold domains"/>
    <property type="match status" value="1"/>
</dbReference>
<protein>
    <recommendedName>
        <fullName evidence="3">Saccharopine dehydrogenase</fullName>
    </recommendedName>
</protein>
<dbReference type="Gene3D" id="3.40.50.720">
    <property type="entry name" value="NAD(P)-binding Rossmann-like Domain"/>
    <property type="match status" value="1"/>
</dbReference>
<dbReference type="OrthoDB" id="3518805at2"/>
<accession>A0A1I2I4M8</accession>
<dbReference type="PANTHER" id="PTHR43796">
    <property type="entry name" value="CARBOXYNORSPERMIDINE SYNTHASE"/>
    <property type="match status" value="1"/>
</dbReference>
<evidence type="ECO:0008006" key="3">
    <source>
        <dbReference type="Google" id="ProtNLM"/>
    </source>
</evidence>
<dbReference type="PANTHER" id="PTHR43796:SF2">
    <property type="entry name" value="CARBOXYNORSPERMIDINE SYNTHASE"/>
    <property type="match status" value="1"/>
</dbReference>